<dbReference type="Pfam" id="PF00226">
    <property type="entry name" value="DnaJ"/>
    <property type="match status" value="1"/>
</dbReference>
<keyword evidence="1 2" id="KW-0732">Signal</keyword>
<proteinExistence type="predicted"/>
<organism evidence="4 5">
    <name type="scientific">Coccomyxa viridis</name>
    <dbReference type="NCBI Taxonomy" id="1274662"/>
    <lineage>
        <taxon>Eukaryota</taxon>
        <taxon>Viridiplantae</taxon>
        <taxon>Chlorophyta</taxon>
        <taxon>core chlorophytes</taxon>
        <taxon>Trebouxiophyceae</taxon>
        <taxon>Trebouxiophyceae incertae sedis</taxon>
        <taxon>Coccomyxaceae</taxon>
        <taxon>Coccomyxa</taxon>
    </lineage>
</organism>
<dbReference type="InterPro" id="IPR008971">
    <property type="entry name" value="HSP40/DnaJ_pept-bd"/>
</dbReference>
<feature type="signal peptide" evidence="2">
    <location>
        <begin position="1"/>
        <end position="22"/>
    </location>
</feature>
<dbReference type="InterPro" id="IPR001623">
    <property type="entry name" value="DnaJ_domain"/>
</dbReference>
<evidence type="ECO:0000313" key="5">
    <source>
        <dbReference type="Proteomes" id="UP001497392"/>
    </source>
</evidence>
<dbReference type="InterPro" id="IPR036869">
    <property type="entry name" value="J_dom_sf"/>
</dbReference>
<dbReference type="SUPFAM" id="SSF49493">
    <property type="entry name" value="HSP40/DnaJ peptide-binding domain"/>
    <property type="match status" value="2"/>
</dbReference>
<dbReference type="CDD" id="cd06257">
    <property type="entry name" value="DnaJ"/>
    <property type="match status" value="1"/>
</dbReference>
<comment type="caution">
    <text evidence="4">The sequence shown here is derived from an EMBL/GenBank/DDBJ whole genome shotgun (WGS) entry which is preliminary data.</text>
</comment>
<dbReference type="EMBL" id="CAXHTA020000016">
    <property type="protein sequence ID" value="CAL5227020.1"/>
    <property type="molecule type" value="Genomic_DNA"/>
</dbReference>
<dbReference type="PANTHER" id="PTHR44298">
    <property type="entry name" value="DNAJ HOMOLOG SUBFAMILY B MEMBER 11"/>
    <property type="match status" value="1"/>
</dbReference>
<sequence>MAWMRVLHLSLLLLCAWKATAGKDYYDVLQLPKGASESQIKRSYRKLALQYHPDKVQGNEEEKQAAQKRFAEISHAYEVLSDSEKRRIYDRYGEEGLKQHDQGGGGGGAADIFSQFFGGGGFPGFGGFGGMGDEEEQTPKGHDVHVELEVTLKDLYLGHHYKVTRDKPVAKPAPGKRKCNCKQKVVTRQLGAGVFQQYTQQECQECPNVKFERESETLSVSVEPGMVNGQEIVFFEEGEPLLDGEPGDLKFHVVTTPHAKFERDRHDLKCNLTILLLDALVGFSTEFEHLDGHKVKLEASEVTIPGQVFKVEKEGMPMFDHPDKTGDLYVTITVAFPKKLSQSQKDQVRKQFSQLHDEL</sequence>
<accession>A0ABP1G6M7</accession>
<dbReference type="PANTHER" id="PTHR44298:SF1">
    <property type="entry name" value="DNAJ HOMOLOG SUBFAMILY B MEMBER 11"/>
    <property type="match status" value="1"/>
</dbReference>
<dbReference type="InterPro" id="IPR018253">
    <property type="entry name" value="DnaJ_domain_CS"/>
</dbReference>
<dbReference type="PROSITE" id="PS50076">
    <property type="entry name" value="DNAJ_2"/>
    <property type="match status" value="1"/>
</dbReference>
<protein>
    <submittedName>
        <fullName evidence="4">G9913 protein</fullName>
    </submittedName>
</protein>
<dbReference type="PRINTS" id="PR00625">
    <property type="entry name" value="JDOMAIN"/>
</dbReference>
<dbReference type="SMART" id="SM00271">
    <property type="entry name" value="DnaJ"/>
    <property type="match status" value="1"/>
</dbReference>
<dbReference type="Gene3D" id="2.60.260.20">
    <property type="entry name" value="Urease metallochaperone UreE, N-terminal domain"/>
    <property type="match status" value="2"/>
</dbReference>
<dbReference type="Gene3D" id="1.10.287.110">
    <property type="entry name" value="DnaJ domain"/>
    <property type="match status" value="1"/>
</dbReference>
<dbReference type="SUPFAM" id="SSF46565">
    <property type="entry name" value="Chaperone J-domain"/>
    <property type="match status" value="1"/>
</dbReference>
<gene>
    <name evidence="4" type="primary">g9913</name>
    <name evidence="4" type="ORF">VP750_LOCUS8926</name>
</gene>
<dbReference type="InterPro" id="IPR002939">
    <property type="entry name" value="DnaJ_C"/>
</dbReference>
<evidence type="ECO:0000256" key="2">
    <source>
        <dbReference type="SAM" id="SignalP"/>
    </source>
</evidence>
<evidence type="ECO:0000313" key="4">
    <source>
        <dbReference type="EMBL" id="CAL5227020.1"/>
    </source>
</evidence>
<feature type="chain" id="PRO_5046533215" evidence="2">
    <location>
        <begin position="23"/>
        <end position="359"/>
    </location>
</feature>
<dbReference type="CDD" id="cd10747">
    <property type="entry name" value="DnaJ_C"/>
    <property type="match status" value="1"/>
</dbReference>
<dbReference type="InterPro" id="IPR051736">
    <property type="entry name" value="DnaJ-B11-like"/>
</dbReference>
<dbReference type="Proteomes" id="UP001497392">
    <property type="component" value="Unassembled WGS sequence"/>
</dbReference>
<feature type="domain" description="J" evidence="3">
    <location>
        <begin position="24"/>
        <end position="93"/>
    </location>
</feature>
<evidence type="ECO:0000256" key="1">
    <source>
        <dbReference type="ARBA" id="ARBA00022729"/>
    </source>
</evidence>
<reference evidence="4 5" key="1">
    <citation type="submission" date="2024-06" db="EMBL/GenBank/DDBJ databases">
        <authorList>
            <person name="Kraege A."/>
            <person name="Thomma B."/>
        </authorList>
    </citation>
    <scope>NUCLEOTIDE SEQUENCE [LARGE SCALE GENOMIC DNA]</scope>
</reference>
<dbReference type="Pfam" id="PF01556">
    <property type="entry name" value="DnaJ_C"/>
    <property type="match status" value="1"/>
</dbReference>
<name>A0ABP1G6M7_9CHLO</name>
<keyword evidence="5" id="KW-1185">Reference proteome</keyword>
<evidence type="ECO:0000259" key="3">
    <source>
        <dbReference type="PROSITE" id="PS50076"/>
    </source>
</evidence>
<dbReference type="PROSITE" id="PS00636">
    <property type="entry name" value="DNAJ_1"/>
    <property type="match status" value="1"/>
</dbReference>